<accession>A0A0K6G3R1</accession>
<organism evidence="2 3">
    <name type="scientific">Rhizoctonia solani</name>
    <dbReference type="NCBI Taxonomy" id="456999"/>
    <lineage>
        <taxon>Eukaryota</taxon>
        <taxon>Fungi</taxon>
        <taxon>Dikarya</taxon>
        <taxon>Basidiomycota</taxon>
        <taxon>Agaricomycotina</taxon>
        <taxon>Agaricomycetes</taxon>
        <taxon>Cantharellales</taxon>
        <taxon>Ceratobasidiaceae</taxon>
        <taxon>Rhizoctonia</taxon>
    </lineage>
</organism>
<keyword evidence="1" id="KW-1133">Transmembrane helix</keyword>
<sequence length="279" mass="31054">MSTFPVAQQPDFCTTIIANPDISGRGFLSTVLLRTRNIEAFGEGCRNTLITSTGLTISAIITWKTNGISLFDGLIVTMLTSLMTSWILANLIHLQHLGFTINFSNFLYATFTTYWGLQVWQDPLNFGLPLNGENCTASHNTIIVVLGMNISSTNRSLRAFALFYFGLGILSALGSLVLSLIWLFHYSKNGLADLRDIDSIHSIDSDHSRGPLILGKILAVLPSLGGIIYMMVTIEQMVQRNNVESQLSSWTYGQTLSMLMLLQQILTCFSLIRREYQVR</sequence>
<keyword evidence="1" id="KW-0472">Membrane</keyword>
<reference evidence="2 3" key="1">
    <citation type="submission" date="2015-07" db="EMBL/GenBank/DDBJ databases">
        <authorList>
            <person name="Noorani M."/>
        </authorList>
    </citation>
    <scope>NUCLEOTIDE SEQUENCE [LARGE SCALE GENOMIC DNA]</scope>
    <source>
        <strain evidence="2">BBA 69670</strain>
    </source>
</reference>
<gene>
    <name evidence="2" type="ORF">RSOLAG22IIIB_10608</name>
</gene>
<keyword evidence="3" id="KW-1185">Reference proteome</keyword>
<evidence type="ECO:0000256" key="1">
    <source>
        <dbReference type="SAM" id="Phobius"/>
    </source>
</evidence>
<evidence type="ECO:0000313" key="2">
    <source>
        <dbReference type="EMBL" id="CUA73166.1"/>
    </source>
</evidence>
<proteinExistence type="predicted"/>
<dbReference type="Proteomes" id="UP000044841">
    <property type="component" value="Unassembled WGS sequence"/>
</dbReference>
<feature type="transmembrane region" description="Helical" evidence="1">
    <location>
        <begin position="252"/>
        <end position="272"/>
    </location>
</feature>
<feature type="transmembrane region" description="Helical" evidence="1">
    <location>
        <begin position="213"/>
        <end position="232"/>
    </location>
</feature>
<protein>
    <recommendedName>
        <fullName evidence="4">Transmembrane protein</fullName>
    </recommendedName>
</protein>
<feature type="transmembrane region" description="Helical" evidence="1">
    <location>
        <begin position="73"/>
        <end position="92"/>
    </location>
</feature>
<evidence type="ECO:0000313" key="3">
    <source>
        <dbReference type="Proteomes" id="UP000044841"/>
    </source>
</evidence>
<dbReference type="AlphaFoldDB" id="A0A0K6G3R1"/>
<feature type="transmembrane region" description="Helical" evidence="1">
    <location>
        <begin position="99"/>
        <end position="117"/>
    </location>
</feature>
<dbReference type="EMBL" id="CYGV01001355">
    <property type="protein sequence ID" value="CUA73166.1"/>
    <property type="molecule type" value="Genomic_DNA"/>
</dbReference>
<feature type="transmembrane region" description="Helical" evidence="1">
    <location>
        <begin position="161"/>
        <end position="184"/>
    </location>
</feature>
<name>A0A0K6G3R1_9AGAM</name>
<evidence type="ECO:0008006" key="4">
    <source>
        <dbReference type="Google" id="ProtNLM"/>
    </source>
</evidence>
<keyword evidence="1" id="KW-0812">Transmembrane</keyword>